<dbReference type="Proteomes" id="UP000691718">
    <property type="component" value="Unassembled WGS sequence"/>
</dbReference>
<evidence type="ECO:0000313" key="7">
    <source>
        <dbReference type="Proteomes" id="UP000691718"/>
    </source>
</evidence>
<dbReference type="PANTHER" id="PTHR23507">
    <property type="entry name" value="ZGC:174356"/>
    <property type="match status" value="1"/>
</dbReference>
<proteinExistence type="predicted"/>
<dbReference type="AlphaFoldDB" id="A0A8S3Y8N3"/>
<organism evidence="6 7">
    <name type="scientific">Parnassius apollo</name>
    <name type="common">Apollo butterfly</name>
    <name type="synonym">Papilio apollo</name>
    <dbReference type="NCBI Taxonomy" id="110799"/>
    <lineage>
        <taxon>Eukaryota</taxon>
        <taxon>Metazoa</taxon>
        <taxon>Ecdysozoa</taxon>
        <taxon>Arthropoda</taxon>
        <taxon>Hexapoda</taxon>
        <taxon>Insecta</taxon>
        <taxon>Pterygota</taxon>
        <taxon>Neoptera</taxon>
        <taxon>Endopterygota</taxon>
        <taxon>Lepidoptera</taxon>
        <taxon>Glossata</taxon>
        <taxon>Ditrysia</taxon>
        <taxon>Papilionoidea</taxon>
        <taxon>Papilionidae</taxon>
        <taxon>Parnassiinae</taxon>
        <taxon>Parnassini</taxon>
        <taxon>Parnassius</taxon>
        <taxon>Parnassius</taxon>
    </lineage>
</organism>
<accession>A0A8S3Y8N3</accession>
<evidence type="ECO:0000256" key="5">
    <source>
        <dbReference type="SAM" id="Phobius"/>
    </source>
</evidence>
<dbReference type="GO" id="GO:0016020">
    <property type="term" value="C:membrane"/>
    <property type="evidence" value="ECO:0007669"/>
    <property type="project" value="UniProtKB-SubCell"/>
</dbReference>
<evidence type="ECO:0000256" key="1">
    <source>
        <dbReference type="ARBA" id="ARBA00004141"/>
    </source>
</evidence>
<feature type="transmembrane region" description="Helical" evidence="5">
    <location>
        <begin position="141"/>
        <end position="162"/>
    </location>
</feature>
<keyword evidence="4 5" id="KW-0472">Membrane</keyword>
<name>A0A8S3Y8N3_PARAO</name>
<dbReference type="PANTHER" id="PTHR23507:SF1">
    <property type="entry name" value="FI18259P1-RELATED"/>
    <property type="match status" value="1"/>
</dbReference>
<comment type="caution">
    <text evidence="6">The sequence shown here is derived from an EMBL/GenBank/DDBJ whole genome shotgun (WGS) entry which is preliminary data.</text>
</comment>
<protein>
    <submittedName>
        <fullName evidence="6">(apollo) hypothetical protein</fullName>
    </submittedName>
</protein>
<keyword evidence="3 5" id="KW-1133">Transmembrane helix</keyword>
<comment type="subcellular location">
    <subcellularLocation>
        <location evidence="1">Membrane</location>
        <topology evidence="1">Multi-pass membrane protein</topology>
    </subcellularLocation>
</comment>
<dbReference type="OrthoDB" id="3026777at2759"/>
<keyword evidence="7" id="KW-1185">Reference proteome</keyword>
<dbReference type="EMBL" id="CAJQZP010001679">
    <property type="protein sequence ID" value="CAG5058566.1"/>
    <property type="molecule type" value="Genomic_DNA"/>
</dbReference>
<evidence type="ECO:0000256" key="2">
    <source>
        <dbReference type="ARBA" id="ARBA00022692"/>
    </source>
</evidence>
<evidence type="ECO:0000256" key="3">
    <source>
        <dbReference type="ARBA" id="ARBA00022989"/>
    </source>
</evidence>
<sequence length="212" mass="24482">MDRKMSKQVEESAKVLLYKPSEEIDLKTMPLKEKMTYLKSNITVEPIVFLFIVASTLSSFAVQNLYIDKACRVNLQFSEKLCMDLQLRKNDNHTLEEIEVQKLKKRTGFIGFFMEFFDFNSFKETVGILCKKGRSNRRLKLFLLLLCVCLYCGPLMGTIFAICIFSKKLKSHDSILGMTSMASKILGTLVIMFAKQDYQVYLCTYYDSLTGR</sequence>
<evidence type="ECO:0000313" key="6">
    <source>
        <dbReference type="EMBL" id="CAG5058566.1"/>
    </source>
</evidence>
<feature type="transmembrane region" description="Helical" evidence="5">
    <location>
        <begin position="174"/>
        <end position="194"/>
    </location>
</feature>
<keyword evidence="2 5" id="KW-0812">Transmembrane</keyword>
<gene>
    <name evidence="6" type="ORF">PAPOLLO_LOCUS27625</name>
</gene>
<reference evidence="6" key="1">
    <citation type="submission" date="2021-04" db="EMBL/GenBank/DDBJ databases">
        <authorList>
            <person name="Tunstrom K."/>
        </authorList>
    </citation>
    <scope>NUCLEOTIDE SEQUENCE</scope>
</reference>
<dbReference type="GO" id="GO:0022857">
    <property type="term" value="F:transmembrane transporter activity"/>
    <property type="evidence" value="ECO:0007669"/>
    <property type="project" value="TreeGrafter"/>
</dbReference>
<evidence type="ECO:0000256" key="4">
    <source>
        <dbReference type="ARBA" id="ARBA00023136"/>
    </source>
</evidence>